<evidence type="ECO:0000256" key="2">
    <source>
        <dbReference type="ARBA" id="ARBA00022692"/>
    </source>
</evidence>
<organism evidence="7 8">
    <name type="scientific">Neonectria ditissima</name>
    <dbReference type="NCBI Taxonomy" id="78410"/>
    <lineage>
        <taxon>Eukaryota</taxon>
        <taxon>Fungi</taxon>
        <taxon>Dikarya</taxon>
        <taxon>Ascomycota</taxon>
        <taxon>Pezizomycotina</taxon>
        <taxon>Sordariomycetes</taxon>
        <taxon>Hypocreomycetidae</taxon>
        <taxon>Hypocreales</taxon>
        <taxon>Nectriaceae</taxon>
        <taxon>Neonectria</taxon>
    </lineage>
</organism>
<dbReference type="UniPathway" id="UPA00378"/>
<comment type="function">
    <text evidence="5">Plays a key role in early steps of protein N-linked glycosylation by being involved in the conversion of polyprenol into dolichol. Acts as a polyprenal reductase that mediates the reduction of polyprenal into dolichal in a NADP-dependent mechanism. Dolichols are required for the synthesis of dolichol-linked monosaccharides and the oligosaccharide precursor used for N-glycosylation.</text>
</comment>
<accession>A0A0P7BCP3</accession>
<comment type="similarity">
    <text evidence="5">Belongs to the steroid 5-alpha reductase family. Polyprenal reductase subfamily.</text>
</comment>
<evidence type="ECO:0000256" key="3">
    <source>
        <dbReference type="ARBA" id="ARBA00022989"/>
    </source>
</evidence>
<keyword evidence="3 5" id="KW-1133">Transmembrane helix</keyword>
<evidence type="ECO:0000313" key="7">
    <source>
        <dbReference type="EMBL" id="KPM37297.1"/>
    </source>
</evidence>
<reference evidence="7 8" key="1">
    <citation type="submission" date="2015-09" db="EMBL/GenBank/DDBJ databases">
        <title>Draft genome of a European isolate of the apple canker pathogen Neonectria ditissima.</title>
        <authorList>
            <person name="Gomez-Cortecero A."/>
            <person name="Harrison R.J."/>
            <person name="Armitage A.D."/>
        </authorList>
    </citation>
    <scope>NUCLEOTIDE SEQUENCE [LARGE SCALE GENOMIC DNA]</scope>
    <source>
        <strain evidence="7 8">R09/05</strain>
    </source>
</reference>
<dbReference type="PANTHER" id="PTHR14624">
    <property type="entry name" value="DFG10 PROTEIN"/>
    <property type="match status" value="1"/>
</dbReference>
<evidence type="ECO:0000256" key="1">
    <source>
        <dbReference type="ARBA" id="ARBA00004127"/>
    </source>
</evidence>
<feature type="transmembrane region" description="Helical" evidence="5">
    <location>
        <begin position="265"/>
        <end position="286"/>
    </location>
</feature>
<dbReference type="InterPro" id="IPR039698">
    <property type="entry name" value="Dfg10/SRD5A3"/>
</dbReference>
<dbReference type="GO" id="GO:0102389">
    <property type="term" value="F:polyprenol reductase activity"/>
    <property type="evidence" value="ECO:0007669"/>
    <property type="project" value="UniProtKB-UniRule"/>
</dbReference>
<keyword evidence="2 5" id="KW-0812">Transmembrane</keyword>
<dbReference type="GO" id="GO:0016095">
    <property type="term" value="P:polyprenol catabolic process"/>
    <property type="evidence" value="ECO:0007669"/>
    <property type="project" value="UniProtKB-UniRule"/>
</dbReference>
<dbReference type="PROSITE" id="PS50244">
    <property type="entry name" value="S5A_REDUCTASE"/>
    <property type="match status" value="1"/>
</dbReference>
<keyword evidence="5" id="KW-0256">Endoplasmic reticulum</keyword>
<gene>
    <name evidence="7" type="ORF">AK830_g9267</name>
</gene>
<evidence type="ECO:0000313" key="8">
    <source>
        <dbReference type="Proteomes" id="UP000050424"/>
    </source>
</evidence>
<dbReference type="OrthoDB" id="541710at2759"/>
<dbReference type="EC" id="1.3.1.94" evidence="5"/>
<dbReference type="STRING" id="78410.A0A0P7BCP3"/>
<name>A0A0P7BCP3_9HYPO</name>
<dbReference type="GO" id="GO:0003865">
    <property type="term" value="F:3-oxo-5-alpha-steroid 4-dehydrogenase activity"/>
    <property type="evidence" value="ECO:0007669"/>
    <property type="project" value="TreeGrafter"/>
</dbReference>
<evidence type="ECO:0000256" key="5">
    <source>
        <dbReference type="RuleBase" id="RU367081"/>
    </source>
</evidence>
<dbReference type="InterPro" id="IPR001104">
    <property type="entry name" value="3-oxo-5_a-steroid_4-DH_C"/>
</dbReference>
<comment type="pathway">
    <text evidence="5">Protein modification; protein glycosylation.</text>
</comment>
<comment type="caution">
    <text evidence="5">Lacks conserved residue(s) required for the propagation of feature annotation.</text>
</comment>
<evidence type="ECO:0000259" key="6">
    <source>
        <dbReference type="Pfam" id="PF02544"/>
    </source>
</evidence>
<dbReference type="Proteomes" id="UP000050424">
    <property type="component" value="Unassembled WGS sequence"/>
</dbReference>
<dbReference type="PANTHER" id="PTHR14624:SF0">
    <property type="entry name" value="POLYPRENOL REDUCTASE"/>
    <property type="match status" value="1"/>
</dbReference>
<protein>
    <recommendedName>
        <fullName evidence="5">Polyprenal reductase</fullName>
        <ecNumber evidence="5">1.3.1.94</ecNumber>
    </recommendedName>
</protein>
<dbReference type="GO" id="GO:0006488">
    <property type="term" value="P:dolichol-linked oligosaccharide biosynthetic process"/>
    <property type="evidence" value="ECO:0007669"/>
    <property type="project" value="UniProtKB-UniRule"/>
</dbReference>
<feature type="transmembrane region" description="Helical" evidence="5">
    <location>
        <begin position="236"/>
        <end position="259"/>
    </location>
</feature>
<keyword evidence="5" id="KW-0521">NADP</keyword>
<comment type="catalytic activity">
    <reaction evidence="5">
        <text>a di-trans,poly-cis-dolichal + NADP(+) = a di-trans,poly-cis-polyprenal + NADPH + H(+)</text>
        <dbReference type="Rhea" id="RHEA:80727"/>
        <dbReference type="Rhea" id="RHEA-COMP:19536"/>
        <dbReference type="Rhea" id="RHEA-COMP:19537"/>
        <dbReference type="ChEBI" id="CHEBI:15378"/>
        <dbReference type="ChEBI" id="CHEBI:57783"/>
        <dbReference type="ChEBI" id="CHEBI:58349"/>
        <dbReference type="ChEBI" id="CHEBI:231623"/>
        <dbReference type="ChEBI" id="CHEBI:231637"/>
        <dbReference type="EC" id="1.3.1.94"/>
    </reaction>
    <physiologicalReaction direction="right-to-left" evidence="5">
        <dbReference type="Rhea" id="RHEA:80729"/>
    </physiologicalReaction>
</comment>
<dbReference type="Pfam" id="PF02544">
    <property type="entry name" value="Steroid_dh"/>
    <property type="match status" value="1"/>
</dbReference>
<dbReference type="GO" id="GO:0005789">
    <property type="term" value="C:endoplasmic reticulum membrane"/>
    <property type="evidence" value="ECO:0007669"/>
    <property type="project" value="UniProtKB-SubCell"/>
</dbReference>
<proteinExistence type="inferred from homology"/>
<keyword evidence="8" id="KW-1185">Reference proteome</keyword>
<evidence type="ECO:0000256" key="4">
    <source>
        <dbReference type="ARBA" id="ARBA00023136"/>
    </source>
</evidence>
<keyword evidence="5" id="KW-0560">Oxidoreductase</keyword>
<keyword evidence="4 5" id="KW-0472">Membrane</keyword>
<dbReference type="AlphaFoldDB" id="A0A0P7BCP3"/>
<comment type="caution">
    <text evidence="7">The sequence shown here is derived from an EMBL/GenBank/DDBJ whole genome shotgun (WGS) entry which is preliminary data.</text>
</comment>
<dbReference type="EMBL" id="LKCW01000170">
    <property type="protein sequence ID" value="KPM37297.1"/>
    <property type="molecule type" value="Genomic_DNA"/>
</dbReference>
<feature type="transmembrane region" description="Helical" evidence="5">
    <location>
        <begin position="160"/>
        <end position="179"/>
    </location>
</feature>
<dbReference type="GO" id="GO:0160198">
    <property type="term" value="F:polyprenal reductase activity"/>
    <property type="evidence" value="ECO:0007669"/>
    <property type="project" value="UniProtKB-EC"/>
</dbReference>
<feature type="domain" description="3-oxo-5-alpha-steroid 4-dehydrogenase C-terminal" evidence="6">
    <location>
        <begin position="198"/>
        <end position="312"/>
    </location>
</feature>
<comment type="subcellular location">
    <subcellularLocation>
        <location evidence="1">Endomembrane system</location>
        <topology evidence="1">Multi-pass membrane protein</topology>
    </subcellularLocation>
    <subcellularLocation>
        <location evidence="5">Endoplasmic reticulum membrane</location>
    </subcellularLocation>
</comment>
<sequence length="312" mass="35015">MDSVNALIQSASALSPAQWCQTFFLVATGLVVAIQALPKDVRSAVMDYGARRPQEGGQKAENPGSVWGLLTKLTDVGQVPHSWFLHFYVVSLSASVFWAWQFLQRGSLMTEMARMQDRAVEPSMELVQVHLAWLLMALQGSRRLYESLIVSKTGTSPMWVVHWALGLVYYSTMSVSVWIEGSSTILESWASPNQGPRYVRKMSSAMALYFFACLKQNECHRYLASLKKYTLPTEGWFRFLICPHYTCECLIYLVIAWGSAPPGQLFNKTILCGLLFVAVNLGATGFGTKKWYVEKFGADKVAGRFIMIPFVF</sequence>